<sequence>MIMKNSFRFVGKFLKLVCFGIVPFMLLSGGSKVGVTNNELDDGTCSFSINGRTNFHIDGFASFKRITEPDNFGNIADKLVLSFSDCDTNKMHNLEIVIASTNTDDVGVSVGKHKIKNIHCLINRFSGVYGFADLSEVGELPFFVKSGDVIIKESISNKVDGNLEVQLENANGESLNVKGSFNALIKV</sequence>
<organism evidence="1 2">
    <name type="scientific">Maribacter dokdonensis</name>
    <dbReference type="NCBI Taxonomy" id="320912"/>
    <lineage>
        <taxon>Bacteria</taxon>
        <taxon>Pseudomonadati</taxon>
        <taxon>Bacteroidota</taxon>
        <taxon>Flavobacteriia</taxon>
        <taxon>Flavobacteriales</taxon>
        <taxon>Flavobacteriaceae</taxon>
        <taxon>Maribacter</taxon>
    </lineage>
</organism>
<dbReference type="AlphaFoldDB" id="A0A1H4LKP6"/>
<gene>
    <name evidence="1" type="ORF">SAMN05192540_1338</name>
</gene>
<dbReference type="Proteomes" id="UP000183038">
    <property type="component" value="Unassembled WGS sequence"/>
</dbReference>
<protein>
    <submittedName>
        <fullName evidence="1">Uncharacterized protein</fullName>
    </submittedName>
</protein>
<evidence type="ECO:0000313" key="1">
    <source>
        <dbReference type="EMBL" id="SEB71138.1"/>
    </source>
</evidence>
<accession>A0A1H4LKP6</accession>
<proteinExistence type="predicted"/>
<evidence type="ECO:0000313" key="2">
    <source>
        <dbReference type="Proteomes" id="UP000183038"/>
    </source>
</evidence>
<dbReference type="EMBL" id="FNTB01000001">
    <property type="protein sequence ID" value="SEB71138.1"/>
    <property type="molecule type" value="Genomic_DNA"/>
</dbReference>
<reference evidence="1 2" key="1">
    <citation type="submission" date="2016-10" db="EMBL/GenBank/DDBJ databases">
        <authorList>
            <person name="de Groot N.N."/>
        </authorList>
    </citation>
    <scope>NUCLEOTIDE SEQUENCE [LARGE SCALE GENOMIC DNA]</scope>
    <source>
        <strain evidence="1 2">MAR_2009_71</strain>
    </source>
</reference>
<name>A0A1H4LKP6_9FLAO</name>